<dbReference type="Proteomes" id="UP001431783">
    <property type="component" value="Unassembled WGS sequence"/>
</dbReference>
<sequence>LLFAMHNSGSPKKKRREVGDGSAVPSTSKHLPLAANPQCERQIEELLAQEDSSGSETEDIPENLVSEQSDHNSDTEQSASEDEETNTQPATGQESIQEN</sequence>
<organism evidence="2 3">
    <name type="scientific">Henosepilachna vigintioctopunctata</name>
    <dbReference type="NCBI Taxonomy" id="420089"/>
    <lineage>
        <taxon>Eukaryota</taxon>
        <taxon>Metazoa</taxon>
        <taxon>Ecdysozoa</taxon>
        <taxon>Arthropoda</taxon>
        <taxon>Hexapoda</taxon>
        <taxon>Insecta</taxon>
        <taxon>Pterygota</taxon>
        <taxon>Neoptera</taxon>
        <taxon>Endopterygota</taxon>
        <taxon>Coleoptera</taxon>
        <taxon>Polyphaga</taxon>
        <taxon>Cucujiformia</taxon>
        <taxon>Coccinelloidea</taxon>
        <taxon>Coccinellidae</taxon>
        <taxon>Epilachninae</taxon>
        <taxon>Epilachnini</taxon>
        <taxon>Henosepilachna</taxon>
    </lineage>
</organism>
<proteinExistence type="predicted"/>
<reference evidence="2 3" key="1">
    <citation type="submission" date="2023-03" db="EMBL/GenBank/DDBJ databases">
        <title>Genome insight into feeding habits of ladybird beetles.</title>
        <authorList>
            <person name="Li H.-S."/>
            <person name="Huang Y.-H."/>
            <person name="Pang H."/>
        </authorList>
    </citation>
    <scope>NUCLEOTIDE SEQUENCE [LARGE SCALE GENOMIC DNA]</scope>
    <source>
        <strain evidence="2">SYSU_2023b</strain>
        <tissue evidence="2">Whole body</tissue>
    </source>
</reference>
<keyword evidence="3" id="KW-1185">Reference proteome</keyword>
<feature type="non-terminal residue" evidence="2">
    <location>
        <position position="1"/>
    </location>
</feature>
<dbReference type="AlphaFoldDB" id="A0AAW1UHD5"/>
<gene>
    <name evidence="2" type="ORF">WA026_010127</name>
</gene>
<evidence type="ECO:0000313" key="2">
    <source>
        <dbReference type="EMBL" id="KAK9880251.1"/>
    </source>
</evidence>
<feature type="region of interest" description="Disordered" evidence="1">
    <location>
        <begin position="1"/>
        <end position="99"/>
    </location>
</feature>
<protein>
    <submittedName>
        <fullName evidence="2">Uncharacterized protein</fullName>
    </submittedName>
</protein>
<comment type="caution">
    <text evidence="2">The sequence shown here is derived from an EMBL/GenBank/DDBJ whole genome shotgun (WGS) entry which is preliminary data.</text>
</comment>
<name>A0AAW1UHD5_9CUCU</name>
<feature type="compositionally biased region" description="Polar residues" evidence="1">
    <location>
        <begin position="86"/>
        <end position="99"/>
    </location>
</feature>
<dbReference type="EMBL" id="JARQZJ010000064">
    <property type="protein sequence ID" value="KAK9880251.1"/>
    <property type="molecule type" value="Genomic_DNA"/>
</dbReference>
<evidence type="ECO:0000313" key="3">
    <source>
        <dbReference type="Proteomes" id="UP001431783"/>
    </source>
</evidence>
<evidence type="ECO:0000256" key="1">
    <source>
        <dbReference type="SAM" id="MobiDB-lite"/>
    </source>
</evidence>
<accession>A0AAW1UHD5</accession>